<dbReference type="Gene3D" id="3.30.70.100">
    <property type="match status" value="1"/>
</dbReference>
<sequence>MLTVLARATIRSTVIVWMMLAASAAFAQFTVPNGNGNASGAAAQPAPPPPDPLGRETPASMVAGFIAAAAEQDYDKAANYLDLSQEKDAWGPSVARQLQRVLDRGGIVFSRLQLNSEPQGNLDDGLGPDQEKIGLVRTEHGKVDLLAQRVDGKDGKIWLVSSKVVSDLPELSRTVVSSPLDRILPYPLRDDYRIVGVPLGYWLAVIVLAMLAYGLVWSVTEAAAWVVFRSRNRFADSRIRRVLHASALPIRLLLAAVVLRVSMVLSGVPIVARQYLAGITEFLGWIALSWIVWRVVDALAGFAIDQMTGRGRLSMLSAVTFIRRTIKFALVAFAVIAGLNSLGYNVTAGLAALGIGGIAIALGAQKTIEHLVGSLTLVTDQPIRVGDFCRFGETLGTVEDIGMRSTRIRTLDRTLVTVPNGQLAASQIENFSRRDKFWFHPILDLRYETTPDQMRGLLTTIRDFLLAHPDVDNDPPRVRLIGLGETSLRVEIFAYVHAINFDAFLAVQEDLILRLMELVEAAGTGFAFPSQTLYVTRDKGFSGPKASQPRDAARLPGPPGAPDRDPASPAQTHGLQERV</sequence>
<dbReference type="GO" id="GO:0005886">
    <property type="term" value="C:plasma membrane"/>
    <property type="evidence" value="ECO:0007669"/>
    <property type="project" value="UniProtKB-SubCell"/>
</dbReference>
<name>Q07RT2_RHOP5</name>
<comment type="similarity">
    <text evidence="2">Belongs to the MscS (TC 1.A.23) family.</text>
</comment>
<dbReference type="EMBL" id="CP000463">
    <property type="protein sequence ID" value="ABJ05352.1"/>
    <property type="molecule type" value="Genomic_DNA"/>
</dbReference>
<keyword evidence="4 8" id="KW-0812">Transmembrane</keyword>
<evidence type="ECO:0000256" key="2">
    <source>
        <dbReference type="ARBA" id="ARBA00008017"/>
    </source>
</evidence>
<evidence type="ECO:0000313" key="13">
    <source>
        <dbReference type="EMBL" id="ABJ05352.1"/>
    </source>
</evidence>
<dbReference type="PANTHER" id="PTHR30566">
    <property type="entry name" value="YNAI-RELATED MECHANOSENSITIVE ION CHANNEL"/>
    <property type="match status" value="1"/>
</dbReference>
<dbReference type="PROSITE" id="PS01246">
    <property type="entry name" value="UPF0003"/>
    <property type="match status" value="1"/>
</dbReference>
<feature type="region of interest" description="Disordered" evidence="7">
    <location>
        <begin position="539"/>
        <end position="579"/>
    </location>
</feature>
<dbReference type="InterPro" id="IPR023408">
    <property type="entry name" value="MscS_beta-dom_sf"/>
</dbReference>
<feature type="transmembrane region" description="Helical" evidence="8">
    <location>
        <begin position="248"/>
        <end position="270"/>
    </location>
</feature>
<evidence type="ECO:0000256" key="6">
    <source>
        <dbReference type="ARBA" id="ARBA00023136"/>
    </source>
</evidence>
<comment type="subcellular location">
    <subcellularLocation>
        <location evidence="1">Cell membrane</location>
        <topology evidence="1">Multi-pass membrane protein</topology>
    </subcellularLocation>
</comment>
<dbReference type="InterPro" id="IPR011014">
    <property type="entry name" value="MscS_channel_TM-2"/>
</dbReference>
<feature type="domain" description="Mechanosensitive ion channel MscS C-terminal" evidence="11">
    <location>
        <begin position="445"/>
        <end position="523"/>
    </location>
</feature>
<dbReference type="SUPFAM" id="SSF82861">
    <property type="entry name" value="Mechanosensitive channel protein MscS (YggB), transmembrane region"/>
    <property type="match status" value="1"/>
</dbReference>
<feature type="signal peptide" evidence="9">
    <location>
        <begin position="1"/>
        <end position="27"/>
    </location>
</feature>
<dbReference type="STRING" id="316055.RPE_1400"/>
<dbReference type="SUPFAM" id="SSF82689">
    <property type="entry name" value="Mechanosensitive channel protein MscS (YggB), C-terminal domain"/>
    <property type="match status" value="1"/>
</dbReference>
<evidence type="ECO:0000256" key="8">
    <source>
        <dbReference type="SAM" id="Phobius"/>
    </source>
</evidence>
<feature type="transmembrane region" description="Helical" evidence="8">
    <location>
        <begin position="325"/>
        <end position="342"/>
    </location>
</feature>
<dbReference type="eggNOG" id="COG0668">
    <property type="taxonomic scope" value="Bacteria"/>
</dbReference>
<dbReference type="Gene3D" id="2.30.30.60">
    <property type="match status" value="1"/>
</dbReference>
<reference evidence="13" key="1">
    <citation type="submission" date="2006-09" db="EMBL/GenBank/DDBJ databases">
        <title>Complete sequence of Rhodopseudomonas palustris BisA53.</title>
        <authorList>
            <consortium name="US DOE Joint Genome Institute"/>
            <person name="Copeland A."/>
            <person name="Lucas S."/>
            <person name="Lapidus A."/>
            <person name="Barry K."/>
            <person name="Detter J.C."/>
            <person name="Glavina del Rio T."/>
            <person name="Hammon N."/>
            <person name="Israni S."/>
            <person name="Dalin E."/>
            <person name="Tice H."/>
            <person name="Pitluck S."/>
            <person name="Chain P."/>
            <person name="Malfatti S."/>
            <person name="Shin M."/>
            <person name="Vergez L."/>
            <person name="Schmutz J."/>
            <person name="Larimer F."/>
            <person name="Land M."/>
            <person name="Hauser L."/>
            <person name="Pelletier D.A."/>
            <person name="Kyrpides N."/>
            <person name="Kim E."/>
            <person name="Harwood C.S."/>
            <person name="Oda Y."/>
            <person name="Richardson P."/>
        </authorList>
    </citation>
    <scope>NUCLEOTIDE SEQUENCE [LARGE SCALE GENOMIC DNA]</scope>
    <source>
        <strain evidence="13">BisA53</strain>
    </source>
</reference>
<feature type="chain" id="PRO_5004165959" evidence="9">
    <location>
        <begin position="28"/>
        <end position="579"/>
    </location>
</feature>
<dbReference type="PANTHER" id="PTHR30566:SF5">
    <property type="entry name" value="MECHANOSENSITIVE ION CHANNEL PROTEIN 1, MITOCHONDRIAL-RELATED"/>
    <property type="match status" value="1"/>
</dbReference>
<proteinExistence type="inferred from homology"/>
<dbReference type="GO" id="GO:0008381">
    <property type="term" value="F:mechanosensitive monoatomic ion channel activity"/>
    <property type="evidence" value="ECO:0007669"/>
    <property type="project" value="UniProtKB-ARBA"/>
</dbReference>
<evidence type="ECO:0000256" key="9">
    <source>
        <dbReference type="SAM" id="SignalP"/>
    </source>
</evidence>
<evidence type="ECO:0000259" key="12">
    <source>
        <dbReference type="Pfam" id="PF21088"/>
    </source>
</evidence>
<dbReference type="InterPro" id="IPR049142">
    <property type="entry name" value="MS_channel_1st"/>
</dbReference>
<dbReference type="KEGG" id="rpe:RPE_1400"/>
<gene>
    <name evidence="13" type="ordered locus">RPE_1400</name>
</gene>
<dbReference type="Gene3D" id="1.10.287.1260">
    <property type="match status" value="1"/>
</dbReference>
<keyword evidence="5 8" id="KW-1133">Transmembrane helix</keyword>
<evidence type="ECO:0000256" key="5">
    <source>
        <dbReference type="ARBA" id="ARBA00022989"/>
    </source>
</evidence>
<dbReference type="HOGENOM" id="CLU_015233_0_0_5"/>
<evidence type="ECO:0000256" key="4">
    <source>
        <dbReference type="ARBA" id="ARBA00022692"/>
    </source>
</evidence>
<keyword evidence="9" id="KW-0732">Signal</keyword>
<dbReference type="Pfam" id="PF21088">
    <property type="entry name" value="MS_channel_1st"/>
    <property type="match status" value="1"/>
</dbReference>
<dbReference type="InterPro" id="IPR010920">
    <property type="entry name" value="LSM_dom_sf"/>
</dbReference>
<feature type="transmembrane region" description="Helical" evidence="8">
    <location>
        <begin position="282"/>
        <end position="304"/>
    </location>
</feature>
<evidence type="ECO:0000259" key="10">
    <source>
        <dbReference type="Pfam" id="PF00924"/>
    </source>
</evidence>
<feature type="transmembrane region" description="Helical" evidence="8">
    <location>
        <begin position="199"/>
        <end position="228"/>
    </location>
</feature>
<dbReference type="InterPro" id="IPR011066">
    <property type="entry name" value="MscS_channel_C_sf"/>
</dbReference>
<evidence type="ECO:0000256" key="3">
    <source>
        <dbReference type="ARBA" id="ARBA00022475"/>
    </source>
</evidence>
<keyword evidence="3" id="KW-1003">Cell membrane</keyword>
<dbReference type="Pfam" id="PF00924">
    <property type="entry name" value="MS_channel_2nd"/>
    <property type="match status" value="1"/>
</dbReference>
<dbReference type="InterPro" id="IPR049278">
    <property type="entry name" value="MS_channel_C"/>
</dbReference>
<feature type="region of interest" description="Disordered" evidence="7">
    <location>
        <begin position="38"/>
        <end position="58"/>
    </location>
</feature>
<dbReference type="InterPro" id="IPR006685">
    <property type="entry name" value="MscS_channel_2nd"/>
</dbReference>
<evidence type="ECO:0000256" key="1">
    <source>
        <dbReference type="ARBA" id="ARBA00004651"/>
    </source>
</evidence>
<protein>
    <submittedName>
        <fullName evidence="13">MscS Mechanosensitive ion channel</fullName>
    </submittedName>
</protein>
<evidence type="ECO:0000256" key="7">
    <source>
        <dbReference type="SAM" id="MobiDB-lite"/>
    </source>
</evidence>
<accession>Q07RT2</accession>
<feature type="domain" description="Mechanosensitive ion channel MscS" evidence="10">
    <location>
        <begin position="367"/>
        <end position="433"/>
    </location>
</feature>
<dbReference type="SUPFAM" id="SSF50182">
    <property type="entry name" value="Sm-like ribonucleoproteins"/>
    <property type="match status" value="1"/>
</dbReference>
<keyword evidence="6 8" id="KW-0472">Membrane</keyword>
<organism evidence="13">
    <name type="scientific">Rhodopseudomonas palustris (strain BisA53)</name>
    <dbReference type="NCBI Taxonomy" id="316055"/>
    <lineage>
        <taxon>Bacteria</taxon>
        <taxon>Pseudomonadati</taxon>
        <taxon>Pseudomonadota</taxon>
        <taxon>Alphaproteobacteria</taxon>
        <taxon>Hyphomicrobiales</taxon>
        <taxon>Nitrobacteraceae</taxon>
        <taxon>Rhodopseudomonas</taxon>
    </lineage>
</organism>
<evidence type="ECO:0000259" key="11">
    <source>
        <dbReference type="Pfam" id="PF21082"/>
    </source>
</evidence>
<dbReference type="InterPro" id="IPR006686">
    <property type="entry name" value="MscS_channel_CS"/>
</dbReference>
<dbReference type="AlphaFoldDB" id="Q07RT2"/>
<feature type="domain" description="Mechanosensitive ion channel transmembrane helices 2/3" evidence="12">
    <location>
        <begin position="326"/>
        <end position="365"/>
    </location>
</feature>
<dbReference type="Pfam" id="PF21082">
    <property type="entry name" value="MS_channel_3rd"/>
    <property type="match status" value="1"/>
</dbReference>